<dbReference type="InterPro" id="IPR044191">
    <property type="entry name" value="CHI3-like"/>
</dbReference>
<gene>
    <name evidence="5" type="ORF">M6B38_370900</name>
</gene>
<evidence type="ECO:0000256" key="2">
    <source>
        <dbReference type="SAM" id="Coils"/>
    </source>
</evidence>
<name>A0AAX6GE95_IRIPA</name>
<dbReference type="Proteomes" id="UP001140949">
    <property type="component" value="Unassembled WGS sequence"/>
</dbReference>
<evidence type="ECO:0000313" key="5">
    <source>
        <dbReference type="EMBL" id="KAJ6826882.1"/>
    </source>
</evidence>
<dbReference type="AlphaFoldDB" id="A0AAX6GE95"/>
<evidence type="ECO:0000313" key="6">
    <source>
        <dbReference type="Proteomes" id="UP001140949"/>
    </source>
</evidence>
<proteinExistence type="inferred from homology"/>
<dbReference type="Pfam" id="PF02431">
    <property type="entry name" value="Chalcone"/>
    <property type="match status" value="1"/>
</dbReference>
<evidence type="ECO:0000259" key="4">
    <source>
        <dbReference type="Pfam" id="PF02431"/>
    </source>
</evidence>
<feature type="domain" description="Chalcone isomerase" evidence="4">
    <location>
        <begin position="11"/>
        <end position="157"/>
    </location>
</feature>
<dbReference type="InterPro" id="IPR016087">
    <property type="entry name" value="Chalcone_isomerase"/>
</dbReference>
<feature type="region of interest" description="Disordered" evidence="3">
    <location>
        <begin position="168"/>
        <end position="207"/>
    </location>
</feature>
<comment type="similarity">
    <text evidence="1">Belongs to the chalcone isomerase family.</text>
</comment>
<dbReference type="GO" id="GO:0016872">
    <property type="term" value="F:intramolecular lyase activity"/>
    <property type="evidence" value="ECO:0007669"/>
    <property type="project" value="InterPro"/>
</dbReference>
<keyword evidence="6" id="KW-1185">Reference proteome</keyword>
<dbReference type="EMBL" id="JANAVB010020598">
    <property type="protein sequence ID" value="KAJ6826882.1"/>
    <property type="molecule type" value="Genomic_DNA"/>
</dbReference>
<dbReference type="PANTHER" id="PTHR47588:SF1">
    <property type="entry name" value="CHALCONE--FLAVANONE ISOMERASE 3-RELATED"/>
    <property type="match status" value="1"/>
</dbReference>
<dbReference type="InterPro" id="IPR036298">
    <property type="entry name" value="Chalcone_isomerase_sf"/>
</dbReference>
<keyword evidence="2" id="KW-0175">Coiled coil</keyword>
<accession>A0AAX6GE95</accession>
<dbReference type="PANTHER" id="PTHR47588">
    <property type="entry name" value="CHALCONE--FLAVONONE ISOMERASE 3-RELATED"/>
    <property type="match status" value="1"/>
</dbReference>
<organism evidence="5 6">
    <name type="scientific">Iris pallida</name>
    <name type="common">Sweet iris</name>
    <dbReference type="NCBI Taxonomy" id="29817"/>
    <lineage>
        <taxon>Eukaryota</taxon>
        <taxon>Viridiplantae</taxon>
        <taxon>Streptophyta</taxon>
        <taxon>Embryophyta</taxon>
        <taxon>Tracheophyta</taxon>
        <taxon>Spermatophyta</taxon>
        <taxon>Magnoliopsida</taxon>
        <taxon>Liliopsida</taxon>
        <taxon>Asparagales</taxon>
        <taxon>Iridaceae</taxon>
        <taxon>Iridoideae</taxon>
        <taxon>Irideae</taxon>
        <taxon>Iris</taxon>
    </lineage>
</organism>
<keyword evidence="5" id="KW-0413">Isomerase</keyword>
<dbReference type="SUPFAM" id="SSF54626">
    <property type="entry name" value="Chalcone isomerase"/>
    <property type="match status" value="1"/>
</dbReference>
<dbReference type="Gene3D" id="3.50.70.10">
    <property type="match status" value="2"/>
</dbReference>
<evidence type="ECO:0000256" key="3">
    <source>
        <dbReference type="SAM" id="MobiDB-lite"/>
    </source>
</evidence>
<feature type="compositionally biased region" description="Basic and acidic residues" evidence="3">
    <location>
        <begin position="172"/>
        <end position="188"/>
    </location>
</feature>
<evidence type="ECO:0000256" key="1">
    <source>
        <dbReference type="RuleBase" id="RU361158"/>
    </source>
</evidence>
<feature type="coiled-coil region" evidence="2">
    <location>
        <begin position="110"/>
        <end position="141"/>
    </location>
</feature>
<reference evidence="5" key="2">
    <citation type="submission" date="2023-04" db="EMBL/GenBank/DDBJ databases">
        <authorList>
            <person name="Bruccoleri R.E."/>
            <person name="Oakeley E.J."/>
            <person name="Faust A.-M."/>
            <person name="Dessus-Babus S."/>
            <person name="Altorfer M."/>
            <person name="Burckhardt D."/>
            <person name="Oertli M."/>
            <person name="Naumann U."/>
            <person name="Petersen F."/>
            <person name="Wong J."/>
        </authorList>
    </citation>
    <scope>NUCLEOTIDE SEQUENCE</scope>
    <source>
        <strain evidence="5">GSM-AAB239-AS_SAM_17_03QT</strain>
        <tissue evidence="5">Leaf</tissue>
    </source>
</reference>
<protein>
    <recommendedName>
        <fullName evidence="1">Chalcone-flavonone isomerase family protein</fullName>
    </recommendedName>
</protein>
<sequence length="242" mass="27211">MHAVGSEMVMVDGVPFPPHVTTTTTTKPLPLLGSGLTDVEIHFLQIKYNAIGVYLEESVVENLGKWKGKTGSELAEDDEFYEALISAPVEKHIRVVVIKEIKGSQYGVQLESAVRDRLAAVEKYEEEEEEALEKVAEFFQSKYLKPNSVITFHFSATPPAAEANIIRNRRERRSEDQGRERERRRDDTEVVSGRQQSRVSLHGQELGRKARGKSSSIELVILLFVVVVVQNNKMCFTALVNV</sequence>
<dbReference type="InterPro" id="IPR016088">
    <property type="entry name" value="Chalcone_isomerase_3-sand"/>
</dbReference>
<reference evidence="5" key="1">
    <citation type="journal article" date="2023" name="GigaByte">
        <title>Genome assembly of the bearded iris, Iris pallida Lam.</title>
        <authorList>
            <person name="Bruccoleri R.E."/>
            <person name="Oakeley E.J."/>
            <person name="Faust A.M.E."/>
            <person name="Altorfer M."/>
            <person name="Dessus-Babus S."/>
            <person name="Burckhardt D."/>
            <person name="Oertli M."/>
            <person name="Naumann U."/>
            <person name="Petersen F."/>
            <person name="Wong J."/>
        </authorList>
    </citation>
    <scope>NUCLEOTIDE SEQUENCE</scope>
    <source>
        <strain evidence="5">GSM-AAB239-AS_SAM_17_03QT</strain>
    </source>
</reference>
<comment type="caution">
    <text evidence="5">The sequence shown here is derived from an EMBL/GenBank/DDBJ whole genome shotgun (WGS) entry which is preliminary data.</text>
</comment>